<evidence type="ECO:0000256" key="1">
    <source>
        <dbReference type="ARBA" id="ARBA00010617"/>
    </source>
</evidence>
<dbReference type="GO" id="GO:0004497">
    <property type="term" value="F:monooxygenase activity"/>
    <property type="evidence" value="ECO:0007669"/>
    <property type="project" value="UniProtKB-KW"/>
</dbReference>
<keyword evidence="2" id="KW-0503">Monooxygenase</keyword>
<protein>
    <submittedName>
        <fullName evidence="4">Cytochrome P450</fullName>
    </submittedName>
</protein>
<accession>A0A5B2XQT4</accession>
<evidence type="ECO:0000313" key="4">
    <source>
        <dbReference type="EMBL" id="KAA2265776.1"/>
    </source>
</evidence>
<dbReference type="Proteomes" id="UP000323454">
    <property type="component" value="Unassembled WGS sequence"/>
</dbReference>
<dbReference type="InterPro" id="IPR001128">
    <property type="entry name" value="Cyt_P450"/>
</dbReference>
<dbReference type="GO" id="GO:0020037">
    <property type="term" value="F:heme binding"/>
    <property type="evidence" value="ECO:0007669"/>
    <property type="project" value="InterPro"/>
</dbReference>
<feature type="compositionally biased region" description="Basic and acidic residues" evidence="3">
    <location>
        <begin position="1"/>
        <end position="13"/>
    </location>
</feature>
<keyword evidence="5" id="KW-1185">Reference proteome</keyword>
<dbReference type="AlphaFoldDB" id="A0A5B2XQT4"/>
<dbReference type="GO" id="GO:0005506">
    <property type="term" value="F:iron ion binding"/>
    <property type="evidence" value="ECO:0007669"/>
    <property type="project" value="InterPro"/>
</dbReference>
<gene>
    <name evidence="4" type="ORF">F0L68_04240</name>
</gene>
<dbReference type="Gene3D" id="1.10.630.10">
    <property type="entry name" value="Cytochrome P450"/>
    <property type="match status" value="1"/>
</dbReference>
<dbReference type="SUPFAM" id="SSF48264">
    <property type="entry name" value="Cytochrome P450"/>
    <property type="match status" value="1"/>
</dbReference>
<dbReference type="OrthoDB" id="5500002at2"/>
<dbReference type="EMBL" id="VUOB01000005">
    <property type="protein sequence ID" value="KAA2265776.1"/>
    <property type="molecule type" value="Genomic_DNA"/>
</dbReference>
<organism evidence="4 5">
    <name type="scientific">Solihabitans fulvus</name>
    <dbReference type="NCBI Taxonomy" id="1892852"/>
    <lineage>
        <taxon>Bacteria</taxon>
        <taxon>Bacillati</taxon>
        <taxon>Actinomycetota</taxon>
        <taxon>Actinomycetes</taxon>
        <taxon>Pseudonocardiales</taxon>
        <taxon>Pseudonocardiaceae</taxon>
        <taxon>Solihabitans</taxon>
    </lineage>
</organism>
<dbReference type="PANTHER" id="PTHR46696">
    <property type="entry name" value="P450, PUTATIVE (EUROFUNG)-RELATED"/>
    <property type="match status" value="1"/>
</dbReference>
<dbReference type="InterPro" id="IPR017972">
    <property type="entry name" value="Cyt_P450_CS"/>
</dbReference>
<feature type="region of interest" description="Disordered" evidence="3">
    <location>
        <begin position="1"/>
        <end position="78"/>
    </location>
</feature>
<reference evidence="4 5" key="2">
    <citation type="submission" date="2019-09" db="EMBL/GenBank/DDBJ databases">
        <authorList>
            <person name="Jin C."/>
        </authorList>
    </citation>
    <scope>NUCLEOTIDE SEQUENCE [LARGE SCALE GENOMIC DNA]</scope>
    <source>
        <strain evidence="4 5">AN110305</strain>
    </source>
</reference>
<dbReference type="InterPro" id="IPR036396">
    <property type="entry name" value="Cyt_P450_sf"/>
</dbReference>
<dbReference type="PROSITE" id="PS00086">
    <property type="entry name" value="CYTOCHROME_P450"/>
    <property type="match status" value="1"/>
</dbReference>
<keyword evidence="2" id="KW-0479">Metal-binding</keyword>
<evidence type="ECO:0000256" key="3">
    <source>
        <dbReference type="SAM" id="MobiDB-lite"/>
    </source>
</evidence>
<keyword evidence="2" id="KW-0349">Heme</keyword>
<keyword evidence="2" id="KW-0560">Oxidoreductase</keyword>
<comment type="caution">
    <text evidence="4">The sequence shown here is derived from an EMBL/GenBank/DDBJ whole genome shotgun (WGS) entry which is preliminary data.</text>
</comment>
<dbReference type="RefSeq" id="WP_149848061.1">
    <property type="nucleotide sequence ID" value="NZ_VUOB01000005.1"/>
</dbReference>
<name>A0A5B2XQT4_9PSEU</name>
<keyword evidence="2" id="KW-0408">Iron</keyword>
<comment type="similarity">
    <text evidence="1 2">Belongs to the cytochrome P450 family.</text>
</comment>
<dbReference type="InterPro" id="IPR002397">
    <property type="entry name" value="Cyt_P450_B"/>
</dbReference>
<proteinExistence type="inferred from homology"/>
<reference evidence="4 5" key="1">
    <citation type="submission" date="2019-09" db="EMBL/GenBank/DDBJ databases">
        <title>Goodfellowia gen. nov., a new genus of the Pseudonocardineae related to Actinoalloteichus, containing Goodfellowia coeruleoviolacea gen. nov., comb. nov. gen. nov., comb. nov.</title>
        <authorList>
            <person name="Labeda D."/>
        </authorList>
    </citation>
    <scope>NUCLEOTIDE SEQUENCE [LARGE SCALE GENOMIC DNA]</scope>
    <source>
        <strain evidence="4 5">AN110305</strain>
    </source>
</reference>
<dbReference type="Pfam" id="PF00067">
    <property type="entry name" value="p450"/>
    <property type="match status" value="1"/>
</dbReference>
<sequence length="387" mass="42825">MSEPDTRSDRQDEADISMVRTQTGRPAWQVNGHAAVKSLSHDPRLSDVDPMLPHTRPDAIASTSDSAGEPTDPDLADQAESLGWSRVLRKAFATERIDALRPRIADRVRSLLEGVAAGPRPPDLHSQLSVPTVSFVTCALLDVPQEDGHHFRTCWEAVKTGTQAEAGQGQATLLRYVRALMASRQQGGDDFVSTMLTAAGDNRAYLDRALKFLTSLVSKGRETPTNALDWALVLLLRDPAQYDSLVRDPRLIGPAVEEILRLFPVISGKIQGPEGIRRFALHDFEERARALRRGDLILLNVVGANMDTSVFPEPDRFDPRRTPNPHLTFGYGPHSCPAARLAKIEIQVVVELVVERFPTLRLAIDAEELRFKERPTSEGFDALPVTW</sequence>
<dbReference type="PANTHER" id="PTHR46696:SF1">
    <property type="entry name" value="CYTOCHROME P450 YJIB-RELATED"/>
    <property type="match status" value="1"/>
</dbReference>
<dbReference type="PRINTS" id="PR00385">
    <property type="entry name" value="P450"/>
</dbReference>
<evidence type="ECO:0000313" key="5">
    <source>
        <dbReference type="Proteomes" id="UP000323454"/>
    </source>
</evidence>
<evidence type="ECO:0000256" key="2">
    <source>
        <dbReference type="RuleBase" id="RU000461"/>
    </source>
</evidence>
<dbReference type="GO" id="GO:0016705">
    <property type="term" value="F:oxidoreductase activity, acting on paired donors, with incorporation or reduction of molecular oxygen"/>
    <property type="evidence" value="ECO:0007669"/>
    <property type="project" value="InterPro"/>
</dbReference>
<dbReference type="PRINTS" id="PR00359">
    <property type="entry name" value="BP450"/>
</dbReference>